<evidence type="ECO:0000313" key="2">
    <source>
        <dbReference type="EMBL" id="RHY79716.1"/>
    </source>
</evidence>
<gene>
    <name evidence="2" type="ORF">DYB31_000807</name>
</gene>
<keyword evidence="1" id="KW-1133">Transmembrane helix</keyword>
<feature type="transmembrane region" description="Helical" evidence="1">
    <location>
        <begin position="320"/>
        <end position="339"/>
    </location>
</feature>
<evidence type="ECO:0000313" key="3">
    <source>
        <dbReference type="Proteomes" id="UP000266196"/>
    </source>
</evidence>
<comment type="caution">
    <text evidence="2">The sequence shown here is derived from an EMBL/GenBank/DDBJ whole genome shotgun (WGS) entry which is preliminary data.</text>
</comment>
<dbReference type="AlphaFoldDB" id="A0A397EBM3"/>
<sequence>MRHWKPEITMNTGGEFQMYVNHRQVGFVRSKTLVLRPALSADIIGNASLFEGYMDMWGTDVPSKCTAAAASGCGHVSSATDMAPPIHSASFRTAESFAFQYGHVQISATMPHGAAYLIPRLRLVPLTRDQGWLDIAVAKTEKTSSQTVVATGFCTNSTACDIAYHEIIPRSTHVYGVIWNATDTLVYIDSPAQVVWHRPTPPSHTVGDHAALHVHGVHVWSVPGTKWRARRLVGDPDVASALVQHALVDKLKSSLSSLFPGSYHVMYGAVVVQSNKMVSATVQFEANGNPPAPNIMFKLHHTQALVQQLNSIPKKKDMSWLWVGGGGAVLAGVLLLLVAPLRAKVMRRREYMAIPEP</sequence>
<name>A0A397EBM3_APHAT</name>
<protein>
    <submittedName>
        <fullName evidence="2">Uncharacterized protein</fullName>
    </submittedName>
</protein>
<dbReference type="SUPFAM" id="SSF49899">
    <property type="entry name" value="Concanavalin A-like lectins/glucanases"/>
    <property type="match status" value="1"/>
</dbReference>
<accession>A0A397EBM3</accession>
<proteinExistence type="predicted"/>
<organism evidence="2 3">
    <name type="scientific">Aphanomyces astaci</name>
    <name type="common">Crayfish plague agent</name>
    <dbReference type="NCBI Taxonomy" id="112090"/>
    <lineage>
        <taxon>Eukaryota</taxon>
        <taxon>Sar</taxon>
        <taxon>Stramenopiles</taxon>
        <taxon>Oomycota</taxon>
        <taxon>Saprolegniomycetes</taxon>
        <taxon>Saprolegniales</taxon>
        <taxon>Verrucalvaceae</taxon>
        <taxon>Aphanomyces</taxon>
    </lineage>
</organism>
<reference evidence="2 3" key="1">
    <citation type="submission" date="2018-08" db="EMBL/GenBank/DDBJ databases">
        <title>Aphanomyces genome sequencing and annotation.</title>
        <authorList>
            <person name="Minardi D."/>
            <person name="Oidtmann B."/>
            <person name="Van Der Giezen M."/>
            <person name="Studholme D.J."/>
        </authorList>
    </citation>
    <scope>NUCLEOTIDE SEQUENCE [LARGE SCALE GENOMIC DNA]</scope>
    <source>
        <strain evidence="2 3">197901</strain>
    </source>
</reference>
<dbReference type="Proteomes" id="UP000266196">
    <property type="component" value="Unassembled WGS sequence"/>
</dbReference>
<dbReference type="Gene3D" id="2.60.120.200">
    <property type="match status" value="1"/>
</dbReference>
<keyword evidence="1" id="KW-0472">Membrane</keyword>
<dbReference type="VEuPathDB" id="FungiDB:H257_15932"/>
<evidence type="ECO:0000256" key="1">
    <source>
        <dbReference type="SAM" id="Phobius"/>
    </source>
</evidence>
<dbReference type="EMBL" id="QUTE01023750">
    <property type="protein sequence ID" value="RHY79716.1"/>
    <property type="molecule type" value="Genomic_DNA"/>
</dbReference>
<keyword evidence="1" id="KW-0812">Transmembrane</keyword>
<dbReference type="InterPro" id="IPR013320">
    <property type="entry name" value="ConA-like_dom_sf"/>
</dbReference>